<dbReference type="EMBL" id="BTFR01000028">
    <property type="protein sequence ID" value="GMM16404.1"/>
    <property type="molecule type" value="Genomic_DNA"/>
</dbReference>
<evidence type="ECO:0000313" key="2">
    <source>
        <dbReference type="EMBL" id="GMM14428.1"/>
    </source>
</evidence>
<accession>A0ABD0C579</accession>
<feature type="transmembrane region" description="Helical" evidence="1">
    <location>
        <begin position="6"/>
        <end position="26"/>
    </location>
</feature>
<dbReference type="Proteomes" id="UP001332503">
    <property type="component" value="Unassembled WGS sequence"/>
</dbReference>
<name>A0ABD0C579_LACAM</name>
<evidence type="ECO:0000256" key="1">
    <source>
        <dbReference type="SAM" id="Phobius"/>
    </source>
</evidence>
<gene>
    <name evidence="3" type="ORF">LABF125_15380</name>
    <name evidence="2" type="ORF">LABF186_15450</name>
</gene>
<sequence>MFWQKQYYFSRVAAFTMIEAIFLLLISQDDERTENIKKHEEIISNQKIKVTDRFDFSKADHNTF</sequence>
<keyword evidence="1" id="KW-1133">Transmembrane helix</keyword>
<evidence type="ECO:0000313" key="5">
    <source>
        <dbReference type="Proteomes" id="UP001346800"/>
    </source>
</evidence>
<comment type="caution">
    <text evidence="2">The sequence shown here is derived from an EMBL/GenBank/DDBJ whole genome shotgun (WGS) entry which is preliminary data.</text>
</comment>
<evidence type="ECO:0000313" key="3">
    <source>
        <dbReference type="EMBL" id="GMM16404.1"/>
    </source>
</evidence>
<dbReference type="AlphaFoldDB" id="A0ABD0C579"/>
<keyword evidence="1" id="KW-0812">Transmembrane</keyword>
<keyword evidence="4" id="KW-1185">Reference proteome</keyword>
<protein>
    <submittedName>
        <fullName evidence="2">Uncharacterized protein</fullName>
    </submittedName>
</protein>
<evidence type="ECO:0000313" key="4">
    <source>
        <dbReference type="Proteomes" id="UP001332503"/>
    </source>
</evidence>
<reference evidence="4 5" key="2">
    <citation type="journal article" date="2024" name="Int. J. Syst. Evol. Microbiol.">
        <title>Proposal of Lactobacillus amylovorus subsp. animalis subsp. nov. and an emended description of Lactobacillus amylovorus.</title>
        <authorList>
            <person name="Yamane K."/>
            <person name="Tanizawa Y."/>
            <person name="Kobayashi H."/>
            <person name="Kamizono T."/>
            <person name="Kojima Y."/>
            <person name="Takagi H."/>
            <person name="Tohno M."/>
        </authorList>
    </citation>
    <scope>NUCLEOTIDE SEQUENCE [LARGE SCALE GENOMIC DNA]</scope>
    <source>
        <strain evidence="3 4">BF125</strain>
        <strain evidence="2 5">BF186</strain>
    </source>
</reference>
<dbReference type="Proteomes" id="UP001346800">
    <property type="component" value="Unassembled WGS sequence"/>
</dbReference>
<dbReference type="EMBL" id="BTFQ01000063">
    <property type="protein sequence ID" value="GMM14428.1"/>
    <property type="molecule type" value="Genomic_DNA"/>
</dbReference>
<organism evidence="2 5">
    <name type="scientific">Lactobacillus amylovorus subsp. animalium</name>
    <dbReference type="NCBI Taxonomy" id="3378536"/>
    <lineage>
        <taxon>Bacteria</taxon>
        <taxon>Bacillati</taxon>
        <taxon>Bacillota</taxon>
        <taxon>Bacilli</taxon>
        <taxon>Lactobacillales</taxon>
        <taxon>Lactobacillaceae</taxon>
        <taxon>Lactobacillus</taxon>
    </lineage>
</organism>
<reference evidence="2" key="1">
    <citation type="submission" date="2023-06" db="EMBL/GenBank/DDBJ databases">
        <authorList>
            <person name="Tohno M."/>
            <person name="Tanizawa Y."/>
        </authorList>
    </citation>
    <scope>NUCLEOTIDE SEQUENCE</scope>
    <source>
        <strain evidence="3">BF125</strain>
        <strain evidence="2">BF186</strain>
    </source>
</reference>
<proteinExistence type="predicted"/>
<keyword evidence="1" id="KW-0472">Membrane</keyword>